<comment type="caution">
    <text evidence="4">The sequence shown here is derived from an EMBL/GenBank/DDBJ whole genome shotgun (WGS) entry which is preliminary data.</text>
</comment>
<organism evidence="4 5">
    <name type="scientific">Plantactinospora sonchi</name>
    <dbReference type="NCBI Taxonomy" id="1544735"/>
    <lineage>
        <taxon>Bacteria</taxon>
        <taxon>Bacillati</taxon>
        <taxon>Actinomycetota</taxon>
        <taxon>Actinomycetes</taxon>
        <taxon>Micromonosporales</taxon>
        <taxon>Micromonosporaceae</taxon>
        <taxon>Plantactinospora</taxon>
    </lineage>
</organism>
<dbReference type="SMART" id="SM00829">
    <property type="entry name" value="PKS_ER"/>
    <property type="match status" value="1"/>
</dbReference>
<evidence type="ECO:0000313" key="5">
    <source>
        <dbReference type="Proteomes" id="UP001332243"/>
    </source>
</evidence>
<keyword evidence="5" id="KW-1185">Reference proteome</keyword>
<gene>
    <name evidence="4" type="ORF">V1633_00270</name>
</gene>
<dbReference type="RefSeq" id="WP_331212032.1">
    <property type="nucleotide sequence ID" value="NZ_JAZGQK010000001.1"/>
</dbReference>
<dbReference type="EC" id="1.-.-.-" evidence="4"/>
<dbReference type="Proteomes" id="UP001332243">
    <property type="component" value="Unassembled WGS sequence"/>
</dbReference>
<keyword evidence="2 4" id="KW-0560">Oxidoreductase</keyword>
<reference evidence="4 5" key="1">
    <citation type="submission" date="2024-01" db="EMBL/GenBank/DDBJ databases">
        <title>Genome insights into Plantactinospora sonchi sp. nov.</title>
        <authorList>
            <person name="Wang L."/>
        </authorList>
    </citation>
    <scope>NUCLEOTIDE SEQUENCE [LARGE SCALE GENOMIC DNA]</scope>
    <source>
        <strain evidence="4 5">NEAU-QY2</strain>
    </source>
</reference>
<name>A0ABU7RK98_9ACTN</name>
<accession>A0ABU7RK98</accession>
<dbReference type="CDD" id="cd05289">
    <property type="entry name" value="MDR_like_2"/>
    <property type="match status" value="1"/>
</dbReference>
<dbReference type="SUPFAM" id="SSF50129">
    <property type="entry name" value="GroES-like"/>
    <property type="match status" value="1"/>
</dbReference>
<dbReference type="InterPro" id="IPR020843">
    <property type="entry name" value="ER"/>
</dbReference>
<dbReference type="InterPro" id="IPR036291">
    <property type="entry name" value="NAD(P)-bd_dom_sf"/>
</dbReference>
<evidence type="ECO:0000256" key="1">
    <source>
        <dbReference type="ARBA" id="ARBA00022857"/>
    </source>
</evidence>
<dbReference type="Pfam" id="PF13602">
    <property type="entry name" value="ADH_zinc_N_2"/>
    <property type="match status" value="1"/>
</dbReference>
<proteinExistence type="predicted"/>
<evidence type="ECO:0000313" key="4">
    <source>
        <dbReference type="EMBL" id="MEE6256920.1"/>
    </source>
</evidence>
<dbReference type="InterPro" id="IPR013154">
    <property type="entry name" value="ADH-like_N"/>
</dbReference>
<dbReference type="SUPFAM" id="SSF51735">
    <property type="entry name" value="NAD(P)-binding Rossmann-fold domains"/>
    <property type="match status" value="1"/>
</dbReference>
<keyword evidence="1" id="KW-0521">NADP</keyword>
<dbReference type="Gene3D" id="3.40.50.720">
    <property type="entry name" value="NAD(P)-binding Rossmann-like Domain"/>
    <property type="match status" value="1"/>
</dbReference>
<dbReference type="EMBL" id="JAZGQK010000001">
    <property type="protein sequence ID" value="MEE6256920.1"/>
    <property type="molecule type" value="Genomic_DNA"/>
</dbReference>
<sequence length="303" mass="31619">MRVAGFTEHGGPEVLRLLELPDPEPGSGEIRVRVRAAGVQPYDAAIRAGWLPPGLSPALPTVPGNEFAGVVDKLGPDVTDLVVGAEVLGFGRLGAYAEYLVIPATQVTAKPPAMPWEVAGGFSAGAQTAHIALDELGVGAGDTLLVHAAAGGVGTVAVQLAVAAGATVLGTGRPENHDYLRALGATPVAYGPGLVDRVRQLAPHGVDAALDGAGGDALRASLELVADRKRILTLTEHARAEELGIRVTRDLRSAQRLAELVALHDQGRLRIHVRRTLPLDRAAEAHRELETRHGRGKLVLTID</sequence>
<dbReference type="PANTHER" id="PTHR48106">
    <property type="entry name" value="QUINONE OXIDOREDUCTASE PIG3-RELATED"/>
    <property type="match status" value="1"/>
</dbReference>
<dbReference type="GO" id="GO:0016491">
    <property type="term" value="F:oxidoreductase activity"/>
    <property type="evidence" value="ECO:0007669"/>
    <property type="project" value="UniProtKB-KW"/>
</dbReference>
<dbReference type="Pfam" id="PF08240">
    <property type="entry name" value="ADH_N"/>
    <property type="match status" value="1"/>
</dbReference>
<evidence type="ECO:0000259" key="3">
    <source>
        <dbReference type="SMART" id="SM00829"/>
    </source>
</evidence>
<dbReference type="InterPro" id="IPR011032">
    <property type="entry name" value="GroES-like_sf"/>
</dbReference>
<feature type="domain" description="Enoyl reductase (ER)" evidence="3">
    <location>
        <begin position="10"/>
        <end position="300"/>
    </location>
</feature>
<protein>
    <submittedName>
        <fullName evidence="4">NADP-dependent oxidoreductase</fullName>
        <ecNumber evidence="4">1.-.-.-</ecNumber>
    </submittedName>
</protein>
<dbReference type="Gene3D" id="3.90.180.10">
    <property type="entry name" value="Medium-chain alcohol dehydrogenases, catalytic domain"/>
    <property type="match status" value="1"/>
</dbReference>
<evidence type="ECO:0000256" key="2">
    <source>
        <dbReference type="ARBA" id="ARBA00023002"/>
    </source>
</evidence>